<feature type="non-terminal residue" evidence="4">
    <location>
        <position position="1"/>
    </location>
</feature>
<feature type="transmembrane region" description="Helical" evidence="1">
    <location>
        <begin position="123"/>
        <end position="144"/>
    </location>
</feature>
<feature type="domain" description="Acyltransferase 3" evidence="2">
    <location>
        <begin position="98"/>
        <end position="450"/>
    </location>
</feature>
<dbReference type="EMBL" id="CAUYUJ010002651">
    <property type="protein sequence ID" value="CAK0801734.1"/>
    <property type="molecule type" value="Genomic_DNA"/>
</dbReference>
<dbReference type="InterPro" id="IPR050879">
    <property type="entry name" value="Acyltransferase_3"/>
</dbReference>
<sequence>PFGLEPPVRAFGSRPLELRLCFALLGVPSSSAVAGPVRRTDIERSLSSLQGRMGSCVEAFIPHGDRVDDVGNEDAGENGSLTTSRDREALAPIGYRSDVDGLRAVAVLSVIAYHMNTGWLPGGYAGVDFFFVISGYVVTASLLGHSCGSCSEFFCGFYARRVKRLTPALLISMASCGLYIAIMVPPMTPHLEDNFAAAASALCGASNVFFARLSQATGDGYWDAMTGQSRNAANPFVHTWSLGVEEHFYLVFPLLVLLAHGCRVVASAGCRPPWPASLIIFGASAVLSGCASRVMTVHVPDMAFYLLPARFWELAVGAILADAHAAGRLDMTADGRSAAVVGAQDLVATLLIASSLVLDTVGVGFPFPGALLPVAGAACVIMAGRCESSALRRVLGQELPVYIGKLSYPLYLWHWPVLKFAEGTVLDDMPVAWRYLLLLSVMLALASATYHAVEEPFRSWRPKAHWHAFAMLLPAAVVLAGCMLALRGPLFGKLSVSAGNSEAPSATMASTSSSPGEHGHLEQLAPASHDLALTACACGRVPEFTHAPATANDGRDGQPSCLDMSGGSELNKSCWAVYHRCSGDEWCDGECELQGKNCTQEKRMDEALIELFDRQKRQCLSPATGAQRKPTIFLLGDSHALFFKHALTQAVSGRFDVRSWASVHFIDGFWESNLDPHRGYPSKRYHAELRELIADDLVPGDIVAIGLFIDGVIGSQIDIVTSFLNDWVTLADNKSARVLMLGDHHSYIQYWPDVPTKCSNLGLPADLRSHCFPKKQDVMNSAITLRLRELQRTSSLLLFEYRDLFCHGDICMPFIPGSNVMAYQDPHHLTAAGSLYVAPFLCEFLKKHGFLQNDSGIQ</sequence>
<keyword evidence="1" id="KW-0472">Membrane</keyword>
<keyword evidence="5" id="KW-1185">Reference proteome</keyword>
<accession>A0ABN9Q7I9</accession>
<comment type="caution">
    <text evidence="4">The sequence shown here is derived from an EMBL/GenBank/DDBJ whole genome shotgun (WGS) entry which is preliminary data.</text>
</comment>
<feature type="domain" description="SGNH" evidence="3">
    <location>
        <begin position="616"/>
        <end position="840"/>
    </location>
</feature>
<feature type="transmembrane region" description="Helical" evidence="1">
    <location>
        <begin position="364"/>
        <end position="383"/>
    </location>
</feature>
<evidence type="ECO:0000313" key="5">
    <source>
        <dbReference type="Proteomes" id="UP001189429"/>
    </source>
</evidence>
<dbReference type="InterPro" id="IPR002656">
    <property type="entry name" value="Acyl_transf_3_dom"/>
</dbReference>
<evidence type="ECO:0000259" key="2">
    <source>
        <dbReference type="Pfam" id="PF01757"/>
    </source>
</evidence>
<evidence type="ECO:0008006" key="6">
    <source>
        <dbReference type="Google" id="ProtNLM"/>
    </source>
</evidence>
<dbReference type="Pfam" id="PF19040">
    <property type="entry name" value="SGNH"/>
    <property type="match status" value="1"/>
</dbReference>
<dbReference type="Proteomes" id="UP001189429">
    <property type="component" value="Unassembled WGS sequence"/>
</dbReference>
<dbReference type="InterPro" id="IPR043968">
    <property type="entry name" value="SGNH"/>
</dbReference>
<dbReference type="Pfam" id="PF01757">
    <property type="entry name" value="Acyl_transf_3"/>
    <property type="match status" value="1"/>
</dbReference>
<reference evidence="4" key="1">
    <citation type="submission" date="2023-10" db="EMBL/GenBank/DDBJ databases">
        <authorList>
            <person name="Chen Y."/>
            <person name="Shah S."/>
            <person name="Dougan E. K."/>
            <person name="Thang M."/>
            <person name="Chan C."/>
        </authorList>
    </citation>
    <scope>NUCLEOTIDE SEQUENCE [LARGE SCALE GENOMIC DNA]</scope>
</reference>
<feature type="transmembrane region" description="Helical" evidence="1">
    <location>
        <begin position="435"/>
        <end position="453"/>
    </location>
</feature>
<keyword evidence="1" id="KW-1133">Transmembrane helix</keyword>
<feature type="transmembrane region" description="Helical" evidence="1">
    <location>
        <begin position="278"/>
        <end position="296"/>
    </location>
</feature>
<dbReference type="PANTHER" id="PTHR23028:SF53">
    <property type="entry name" value="ACYL_TRANSF_3 DOMAIN-CONTAINING PROTEIN"/>
    <property type="match status" value="1"/>
</dbReference>
<feature type="transmembrane region" description="Helical" evidence="1">
    <location>
        <begin position="247"/>
        <end position="266"/>
    </location>
</feature>
<feature type="transmembrane region" description="Helical" evidence="1">
    <location>
        <begin position="465"/>
        <end position="486"/>
    </location>
</feature>
<evidence type="ECO:0000256" key="1">
    <source>
        <dbReference type="SAM" id="Phobius"/>
    </source>
</evidence>
<feature type="transmembrane region" description="Helical" evidence="1">
    <location>
        <begin position="165"/>
        <end position="184"/>
    </location>
</feature>
<protein>
    <recommendedName>
        <fullName evidence="6">Acyltransferase 3 domain-containing protein</fullName>
    </recommendedName>
</protein>
<dbReference type="PANTHER" id="PTHR23028">
    <property type="entry name" value="ACETYLTRANSFERASE"/>
    <property type="match status" value="1"/>
</dbReference>
<evidence type="ECO:0000313" key="4">
    <source>
        <dbReference type="EMBL" id="CAK0801734.1"/>
    </source>
</evidence>
<organism evidence="4 5">
    <name type="scientific">Prorocentrum cordatum</name>
    <dbReference type="NCBI Taxonomy" id="2364126"/>
    <lineage>
        <taxon>Eukaryota</taxon>
        <taxon>Sar</taxon>
        <taxon>Alveolata</taxon>
        <taxon>Dinophyceae</taxon>
        <taxon>Prorocentrales</taxon>
        <taxon>Prorocentraceae</taxon>
        <taxon>Prorocentrum</taxon>
    </lineage>
</organism>
<evidence type="ECO:0000259" key="3">
    <source>
        <dbReference type="Pfam" id="PF19040"/>
    </source>
</evidence>
<keyword evidence="1" id="KW-0812">Transmembrane</keyword>
<gene>
    <name evidence="4" type="ORF">PCOR1329_LOCUS9508</name>
</gene>
<name>A0ABN9Q7I9_9DINO</name>
<proteinExistence type="predicted"/>